<evidence type="ECO:0008006" key="2">
    <source>
        <dbReference type="Google" id="ProtNLM"/>
    </source>
</evidence>
<dbReference type="EMBL" id="MLJW01000132">
    <property type="protein sequence ID" value="OIQ97503.1"/>
    <property type="molecule type" value="Genomic_DNA"/>
</dbReference>
<evidence type="ECO:0000313" key="1">
    <source>
        <dbReference type="EMBL" id="OIQ97503.1"/>
    </source>
</evidence>
<comment type="caution">
    <text evidence="1">The sequence shown here is derived from an EMBL/GenBank/DDBJ whole genome shotgun (WGS) entry which is preliminary data.</text>
</comment>
<proteinExistence type="predicted"/>
<dbReference type="PROSITE" id="PS51257">
    <property type="entry name" value="PROKAR_LIPOPROTEIN"/>
    <property type="match status" value="1"/>
</dbReference>
<gene>
    <name evidence="1" type="ORF">GALL_205130</name>
</gene>
<accession>A0A1J5S005</accession>
<protein>
    <recommendedName>
        <fullName evidence="2">Lipoprotein</fullName>
    </recommendedName>
</protein>
<dbReference type="AlphaFoldDB" id="A0A1J5S005"/>
<reference evidence="1" key="1">
    <citation type="submission" date="2016-10" db="EMBL/GenBank/DDBJ databases">
        <title>Sequence of Gallionella enrichment culture.</title>
        <authorList>
            <person name="Poehlein A."/>
            <person name="Muehling M."/>
            <person name="Daniel R."/>
        </authorList>
    </citation>
    <scope>NUCLEOTIDE SEQUENCE</scope>
</reference>
<sequence>MKHCIIILLLFLFASCKLSEKNIIGVYKLPEHYAKTELAIYSNNKFTFLRNNSIQALLKNENYISTCGIWAKEKGNKIILQSISDSAKHLLFKIQEDVAKESNISCFTFFDTFGDTVDISAYYRNKECLGKVHGRQPSIKISISKGDSLNFYFTGYKQWDFLKDNKRNLDYRITLFPEFNSEYFNQTEFLIKHKALIDKKNKIKYKKNKA</sequence>
<organism evidence="1">
    <name type="scientific">mine drainage metagenome</name>
    <dbReference type="NCBI Taxonomy" id="410659"/>
    <lineage>
        <taxon>unclassified sequences</taxon>
        <taxon>metagenomes</taxon>
        <taxon>ecological metagenomes</taxon>
    </lineage>
</organism>
<name>A0A1J5S005_9ZZZZ</name>